<dbReference type="Pfam" id="PF02861">
    <property type="entry name" value="Clp_N"/>
    <property type="match status" value="1"/>
</dbReference>
<dbReference type="InterPro" id="IPR001270">
    <property type="entry name" value="ClpA/B"/>
</dbReference>
<dbReference type="GO" id="GO:0005524">
    <property type="term" value="F:ATP binding"/>
    <property type="evidence" value="ECO:0007669"/>
    <property type="project" value="UniProtKB-KW"/>
</dbReference>
<dbReference type="Pfam" id="PF10431">
    <property type="entry name" value="ClpB_D2-small"/>
    <property type="match status" value="1"/>
</dbReference>
<dbReference type="InterPro" id="IPR004176">
    <property type="entry name" value="Clp_R_N"/>
</dbReference>
<accession>A0A2Z4Y2D5</accession>
<dbReference type="InterPro" id="IPR028299">
    <property type="entry name" value="ClpA/B_CS2"/>
</dbReference>
<dbReference type="Proteomes" id="UP000262583">
    <property type="component" value="Chromosome"/>
</dbReference>
<reference evidence="10 11" key="1">
    <citation type="submission" date="2018-05" db="EMBL/GenBank/DDBJ databases">
        <title>A metagenomic window into the 2 km-deep terrestrial subsurface aquifer revealed taxonomically and functionally diverse microbial community comprising novel uncultured bacterial lineages.</title>
        <authorList>
            <person name="Kadnikov V.V."/>
            <person name="Mardanov A.V."/>
            <person name="Beletsky A.V."/>
            <person name="Banks D."/>
            <person name="Pimenov N.V."/>
            <person name="Frank Y.A."/>
            <person name="Karnachuk O.V."/>
            <person name="Ravin N.V."/>
        </authorList>
    </citation>
    <scope>NUCLEOTIDE SEQUENCE [LARGE SCALE GENOMIC DNA]</scope>
    <source>
        <strain evidence="10">BY</strain>
    </source>
</reference>
<dbReference type="InterPro" id="IPR050130">
    <property type="entry name" value="ClpA_ClpB"/>
</dbReference>
<dbReference type="SUPFAM" id="SSF52540">
    <property type="entry name" value="P-loop containing nucleoside triphosphate hydrolases"/>
    <property type="match status" value="2"/>
</dbReference>
<keyword evidence="1 5" id="KW-0677">Repeat</keyword>
<dbReference type="InterPro" id="IPR003593">
    <property type="entry name" value="AAA+_ATPase"/>
</dbReference>
<dbReference type="FunFam" id="3.40.50.300:FF:000010">
    <property type="entry name" value="Chaperone clpB 1, putative"/>
    <property type="match status" value="1"/>
</dbReference>
<dbReference type="EMBL" id="CP030759">
    <property type="protein sequence ID" value="AXA35204.1"/>
    <property type="molecule type" value="Genomic_DNA"/>
</dbReference>
<dbReference type="PROSITE" id="PS00871">
    <property type="entry name" value="CLPAB_2"/>
    <property type="match status" value="1"/>
</dbReference>
<dbReference type="PROSITE" id="PS51903">
    <property type="entry name" value="CLP_R"/>
    <property type="match status" value="1"/>
</dbReference>
<sequence>MYDKPPFTPGMREVLRLSKTEAGRLGHDYIGPEHYLLGIIRKGDGLAVQTLRNLDVDLDELKREIEQMVEVGKGPGMNSFMPTNEAKRVLETTKEIGRQLRHNWVGTEHLLLGLMKEEGTIAWKALKRFGVSYEKVEREVLNVLEGTNQGGSTLGKSKETPERSKTPALDTFGRDLTQLAREGKLDPVIGRENEIERILQVLCRRTKNNPILLGEPGVGKTAIVEGLAQKIVNEDVPEILLNKRLLSLDLAAVVAGTKYRGQFEERLKAIMQEIRRSQDVLIFIDELHTLVGAGAAEGAIDASNMLKPALSRGEIQCIGATTLEEYRKYIEKDGALERRFQPIIIAPPTCQQTIEIIRGLRSRYEEHHGVVISDEAIEAAVYLSDRYITDRQLPDKAIDVIDEAGSRARLQANTKPQEIRDLEKKLMEIEEALRTYSHQQEFEKCQELKLERDALIQKKAQLMEEWQMRKTERQFAQTITAEDVAYIVSKWTGIPVSKLEEAEMQRLLKMEEVLSKRVVSQQEAISAIAKAIRRARAGLKDPNRPTASFIFLGPTGVGKTELAKALAEFLFGDENALIRVDMSEYMEKYSVSRLLGAPPGYVGYEEGGQLTEQVRRRPYSVVLLDEIEKAHPDVFSLLLQVLDDGRLTDSWGHVVDFRNTVIIMTSNVGTRNLRKGGKLGFTSGNEIEDFEAVKAKVLGAMKQLFNPEFINRVDEIIVFKALDRSDIEKIVDIMLERVNKRLVDKRIKVELTPAAKAFLVTKGYDSEYGARPMRRAMQRYVEDPLSQLIVEGRLLEGNVVADYTGEGDELAFTQANKLEEVTAAS</sequence>
<dbReference type="InterPro" id="IPR027417">
    <property type="entry name" value="P-loop_NTPase"/>
</dbReference>
<keyword evidence="4 6" id="KW-0143">Chaperone</keyword>
<dbReference type="SUPFAM" id="SSF81923">
    <property type="entry name" value="Double Clp-N motif"/>
    <property type="match status" value="1"/>
</dbReference>
<dbReference type="SMART" id="SM00382">
    <property type="entry name" value="AAA"/>
    <property type="match status" value="2"/>
</dbReference>
<comment type="similarity">
    <text evidence="6">Belongs to the ClpA/ClpB family.</text>
</comment>
<dbReference type="Pfam" id="PF17871">
    <property type="entry name" value="AAA_lid_9"/>
    <property type="match status" value="1"/>
</dbReference>
<dbReference type="FunFam" id="3.40.50.300:FF:000025">
    <property type="entry name" value="ATP-dependent Clp protease subunit"/>
    <property type="match status" value="1"/>
</dbReference>
<organism evidence="10 11">
    <name type="scientific">Sumerlaea chitinivorans</name>
    <dbReference type="NCBI Taxonomy" id="2250252"/>
    <lineage>
        <taxon>Bacteria</taxon>
        <taxon>Candidatus Sumerlaeota</taxon>
        <taxon>Candidatus Sumerlaeia</taxon>
        <taxon>Candidatus Sumerlaeales</taxon>
        <taxon>Candidatus Sumerlaeaceae</taxon>
        <taxon>Candidatus Sumerlaea</taxon>
    </lineage>
</organism>
<dbReference type="SMART" id="SM01086">
    <property type="entry name" value="ClpB_D2-small"/>
    <property type="match status" value="1"/>
</dbReference>
<dbReference type="Gene3D" id="3.40.50.300">
    <property type="entry name" value="P-loop containing nucleotide triphosphate hydrolases"/>
    <property type="match status" value="2"/>
</dbReference>
<protein>
    <submittedName>
        <fullName evidence="10">ClpB protein</fullName>
    </submittedName>
</protein>
<dbReference type="Gene3D" id="1.10.1780.10">
    <property type="entry name" value="Clp, N-terminal domain"/>
    <property type="match status" value="1"/>
</dbReference>
<dbReference type="Pfam" id="PF07724">
    <property type="entry name" value="AAA_2"/>
    <property type="match status" value="1"/>
</dbReference>
<dbReference type="CDD" id="cd00009">
    <property type="entry name" value="AAA"/>
    <property type="match status" value="1"/>
</dbReference>
<dbReference type="GO" id="GO:0016887">
    <property type="term" value="F:ATP hydrolysis activity"/>
    <property type="evidence" value="ECO:0007669"/>
    <property type="project" value="InterPro"/>
</dbReference>
<feature type="coiled-coil region" evidence="7">
    <location>
        <begin position="419"/>
        <end position="465"/>
    </location>
</feature>
<dbReference type="PANTHER" id="PTHR11638:SF18">
    <property type="entry name" value="HEAT SHOCK PROTEIN 104"/>
    <property type="match status" value="1"/>
</dbReference>
<evidence type="ECO:0000256" key="8">
    <source>
        <dbReference type="SAM" id="MobiDB-lite"/>
    </source>
</evidence>
<dbReference type="InterPro" id="IPR003959">
    <property type="entry name" value="ATPase_AAA_core"/>
</dbReference>
<evidence type="ECO:0000259" key="9">
    <source>
        <dbReference type="PROSITE" id="PS51903"/>
    </source>
</evidence>
<dbReference type="CDD" id="cd19499">
    <property type="entry name" value="RecA-like_ClpB_Hsp104-like"/>
    <property type="match status" value="1"/>
</dbReference>
<dbReference type="PANTHER" id="PTHR11638">
    <property type="entry name" value="ATP-DEPENDENT CLP PROTEASE"/>
    <property type="match status" value="1"/>
</dbReference>
<dbReference type="Gene3D" id="1.10.8.60">
    <property type="match status" value="2"/>
</dbReference>
<dbReference type="GO" id="GO:0005737">
    <property type="term" value="C:cytoplasm"/>
    <property type="evidence" value="ECO:0007669"/>
    <property type="project" value="TreeGrafter"/>
</dbReference>
<dbReference type="Gene3D" id="4.10.860.10">
    <property type="entry name" value="UVR domain"/>
    <property type="match status" value="1"/>
</dbReference>
<evidence type="ECO:0000256" key="2">
    <source>
        <dbReference type="ARBA" id="ARBA00022741"/>
    </source>
</evidence>
<evidence type="ECO:0000256" key="7">
    <source>
        <dbReference type="SAM" id="Coils"/>
    </source>
</evidence>
<dbReference type="InterPro" id="IPR036628">
    <property type="entry name" value="Clp_N_dom_sf"/>
</dbReference>
<feature type="compositionally biased region" description="Basic and acidic residues" evidence="8">
    <location>
        <begin position="156"/>
        <end position="165"/>
    </location>
</feature>
<evidence type="ECO:0000256" key="4">
    <source>
        <dbReference type="ARBA" id="ARBA00023186"/>
    </source>
</evidence>
<evidence type="ECO:0000313" key="11">
    <source>
        <dbReference type="Proteomes" id="UP000262583"/>
    </source>
</evidence>
<keyword evidence="7" id="KW-0175">Coiled coil</keyword>
<name>A0A2Z4Y2D5_SUMC1</name>
<dbReference type="GO" id="GO:0034605">
    <property type="term" value="P:cellular response to heat"/>
    <property type="evidence" value="ECO:0007669"/>
    <property type="project" value="TreeGrafter"/>
</dbReference>
<keyword evidence="2 6" id="KW-0547">Nucleotide-binding</keyword>
<evidence type="ECO:0000313" key="10">
    <source>
        <dbReference type="EMBL" id="AXA35204.1"/>
    </source>
</evidence>
<feature type="domain" description="Clp R" evidence="9">
    <location>
        <begin position="2"/>
        <end position="146"/>
    </location>
</feature>
<dbReference type="KEGG" id="schv:BRCON_0427"/>
<dbReference type="InterPro" id="IPR041546">
    <property type="entry name" value="ClpA/ClpB_AAA_lid"/>
</dbReference>
<feature type="region of interest" description="Disordered" evidence="8">
    <location>
        <begin position="147"/>
        <end position="169"/>
    </location>
</feature>
<dbReference type="InterPro" id="IPR018368">
    <property type="entry name" value="ClpA/B_CS1"/>
</dbReference>
<evidence type="ECO:0000256" key="6">
    <source>
        <dbReference type="RuleBase" id="RU004432"/>
    </source>
</evidence>
<keyword evidence="3 6" id="KW-0067">ATP-binding</keyword>
<proteinExistence type="inferred from homology"/>
<dbReference type="AlphaFoldDB" id="A0A2Z4Y2D5"/>
<gene>
    <name evidence="10" type="ORF">BRCON_0427</name>
</gene>
<evidence type="ECO:0000256" key="5">
    <source>
        <dbReference type="PROSITE-ProRule" id="PRU01251"/>
    </source>
</evidence>
<dbReference type="Pfam" id="PF00004">
    <property type="entry name" value="AAA"/>
    <property type="match status" value="1"/>
</dbReference>
<evidence type="ECO:0000256" key="1">
    <source>
        <dbReference type="ARBA" id="ARBA00022737"/>
    </source>
</evidence>
<dbReference type="PRINTS" id="PR00300">
    <property type="entry name" value="CLPPROTEASEA"/>
</dbReference>
<dbReference type="InterPro" id="IPR019489">
    <property type="entry name" value="Clp_ATPase_C"/>
</dbReference>
<evidence type="ECO:0000256" key="3">
    <source>
        <dbReference type="ARBA" id="ARBA00022840"/>
    </source>
</evidence>
<dbReference type="PROSITE" id="PS00870">
    <property type="entry name" value="CLPAB_1"/>
    <property type="match status" value="1"/>
</dbReference>